<dbReference type="Gene3D" id="1.10.510.10">
    <property type="entry name" value="Transferase(Phosphotransferase) domain 1"/>
    <property type="match status" value="1"/>
</dbReference>
<protein>
    <recommendedName>
        <fullName evidence="8">Protein kinase domain-containing protein</fullName>
    </recommendedName>
</protein>
<dbReference type="Proteomes" id="UP000663834">
    <property type="component" value="Unassembled WGS sequence"/>
</dbReference>
<organism evidence="10 15">
    <name type="scientific">Rotaria magnacalcarata</name>
    <dbReference type="NCBI Taxonomy" id="392030"/>
    <lineage>
        <taxon>Eukaryota</taxon>
        <taxon>Metazoa</taxon>
        <taxon>Spiralia</taxon>
        <taxon>Gnathifera</taxon>
        <taxon>Rotifera</taxon>
        <taxon>Eurotatoria</taxon>
        <taxon>Bdelloidea</taxon>
        <taxon>Philodinida</taxon>
        <taxon>Philodinidae</taxon>
        <taxon>Rotaria</taxon>
    </lineage>
</organism>
<dbReference type="Proteomes" id="UP000663855">
    <property type="component" value="Unassembled WGS sequence"/>
</dbReference>
<evidence type="ECO:0000313" key="12">
    <source>
        <dbReference type="EMBL" id="CAF3790709.1"/>
    </source>
</evidence>
<name>A0A816D6J3_9BILA</name>
<dbReference type="EMBL" id="CAJOBI010001309">
    <property type="protein sequence ID" value="CAF3874445.1"/>
    <property type="molecule type" value="Genomic_DNA"/>
</dbReference>
<dbReference type="InterPro" id="IPR011009">
    <property type="entry name" value="Kinase-like_dom_sf"/>
</dbReference>
<keyword evidence="3 6" id="KW-0547">Nucleotide-binding</keyword>
<dbReference type="SMART" id="SM00220">
    <property type="entry name" value="S_TKc"/>
    <property type="match status" value="1"/>
</dbReference>
<dbReference type="EMBL" id="CAJNOW010014175">
    <property type="protein sequence ID" value="CAF1630553.1"/>
    <property type="molecule type" value="Genomic_DNA"/>
</dbReference>
<evidence type="ECO:0000256" key="5">
    <source>
        <dbReference type="ARBA" id="ARBA00022840"/>
    </source>
</evidence>
<feature type="binding site" evidence="6">
    <location>
        <position position="93"/>
    </location>
    <ligand>
        <name>ATP</name>
        <dbReference type="ChEBI" id="CHEBI:30616"/>
    </ligand>
</feature>
<dbReference type="FunFam" id="1.10.510.10:FF:000624">
    <property type="entry name" value="Mitogen-activated protein kinase"/>
    <property type="match status" value="1"/>
</dbReference>
<keyword evidence="5 6" id="KW-0067">ATP-binding</keyword>
<dbReference type="Proteomes" id="UP000663824">
    <property type="component" value="Unassembled WGS sequence"/>
</dbReference>
<dbReference type="EMBL" id="CAJNRE010000184">
    <property type="protein sequence ID" value="CAF1923865.1"/>
    <property type="molecule type" value="Genomic_DNA"/>
</dbReference>
<keyword evidence="1 7" id="KW-0723">Serine/threonine-protein kinase</keyword>
<dbReference type="OrthoDB" id="9990227at2759"/>
<evidence type="ECO:0000313" key="9">
    <source>
        <dbReference type="EMBL" id="CAF1487905.1"/>
    </source>
</evidence>
<dbReference type="InterPro" id="IPR017441">
    <property type="entry name" value="Protein_kinase_ATP_BS"/>
</dbReference>
<dbReference type="PROSITE" id="PS00108">
    <property type="entry name" value="PROTEIN_KINASE_ST"/>
    <property type="match status" value="1"/>
</dbReference>
<evidence type="ECO:0000313" key="14">
    <source>
        <dbReference type="EMBL" id="CAF3914312.1"/>
    </source>
</evidence>
<dbReference type="Proteomes" id="UP000681720">
    <property type="component" value="Unassembled WGS sequence"/>
</dbReference>
<dbReference type="GO" id="GO:0004674">
    <property type="term" value="F:protein serine/threonine kinase activity"/>
    <property type="evidence" value="ECO:0007669"/>
    <property type="project" value="UniProtKB-KW"/>
</dbReference>
<comment type="similarity">
    <text evidence="7">Belongs to the protein kinase superfamily.</text>
</comment>
<dbReference type="EMBL" id="CAJNOV010012466">
    <property type="protein sequence ID" value="CAF1487905.1"/>
    <property type="molecule type" value="Genomic_DNA"/>
</dbReference>
<dbReference type="Gene3D" id="3.30.200.20">
    <property type="entry name" value="Phosphorylase Kinase, domain 1"/>
    <property type="match status" value="1"/>
</dbReference>
<evidence type="ECO:0000259" key="8">
    <source>
        <dbReference type="PROSITE" id="PS50011"/>
    </source>
</evidence>
<accession>A0A816D6J3</accession>
<dbReference type="SUPFAM" id="SSF56112">
    <property type="entry name" value="Protein kinase-like (PK-like)"/>
    <property type="match status" value="1"/>
</dbReference>
<feature type="domain" description="Protein kinase" evidence="8">
    <location>
        <begin position="63"/>
        <end position="378"/>
    </location>
</feature>
<evidence type="ECO:0000256" key="2">
    <source>
        <dbReference type="ARBA" id="ARBA00022679"/>
    </source>
</evidence>
<proteinExistence type="inferred from homology"/>
<dbReference type="Proteomes" id="UP000676336">
    <property type="component" value="Unassembled WGS sequence"/>
</dbReference>
<reference evidence="10" key="1">
    <citation type="submission" date="2021-02" db="EMBL/GenBank/DDBJ databases">
        <authorList>
            <person name="Nowell W R."/>
        </authorList>
    </citation>
    <scope>NUCLEOTIDE SEQUENCE</scope>
</reference>
<dbReference type="Pfam" id="PF00069">
    <property type="entry name" value="Pkinase"/>
    <property type="match status" value="1"/>
</dbReference>
<evidence type="ECO:0000256" key="3">
    <source>
        <dbReference type="ARBA" id="ARBA00022741"/>
    </source>
</evidence>
<evidence type="ECO:0000313" key="13">
    <source>
        <dbReference type="EMBL" id="CAF3874445.1"/>
    </source>
</evidence>
<evidence type="ECO:0000256" key="6">
    <source>
        <dbReference type="PROSITE-ProRule" id="PRU10141"/>
    </source>
</evidence>
<dbReference type="PROSITE" id="PS00107">
    <property type="entry name" value="PROTEIN_KINASE_ATP"/>
    <property type="match status" value="1"/>
</dbReference>
<keyword evidence="4" id="KW-0418">Kinase</keyword>
<dbReference type="PROSITE" id="PS50011">
    <property type="entry name" value="PROTEIN_KINASE_DOM"/>
    <property type="match status" value="1"/>
</dbReference>
<dbReference type="Proteomes" id="UP000681967">
    <property type="component" value="Unassembled WGS sequence"/>
</dbReference>
<dbReference type="GO" id="GO:0005524">
    <property type="term" value="F:ATP binding"/>
    <property type="evidence" value="ECO:0007669"/>
    <property type="project" value="UniProtKB-UniRule"/>
</dbReference>
<evidence type="ECO:0000256" key="7">
    <source>
        <dbReference type="RuleBase" id="RU000304"/>
    </source>
</evidence>
<dbReference type="PANTHER" id="PTHR24055">
    <property type="entry name" value="MITOGEN-ACTIVATED PROTEIN KINASE"/>
    <property type="match status" value="1"/>
</dbReference>
<evidence type="ECO:0000313" key="15">
    <source>
        <dbReference type="Proteomes" id="UP000663834"/>
    </source>
</evidence>
<dbReference type="InterPro" id="IPR000719">
    <property type="entry name" value="Prot_kinase_dom"/>
</dbReference>
<evidence type="ECO:0000256" key="1">
    <source>
        <dbReference type="ARBA" id="ARBA00022527"/>
    </source>
</evidence>
<evidence type="ECO:0000313" key="11">
    <source>
        <dbReference type="EMBL" id="CAF1923865.1"/>
    </source>
</evidence>
<gene>
    <name evidence="12" type="ORF">BYL167_LOCUS2434</name>
    <name evidence="9" type="ORF">CJN711_LOCUS26538</name>
    <name evidence="14" type="ORF">GIL414_LOCUS7231</name>
    <name evidence="10" type="ORF">KQP761_LOCUS26137</name>
    <name evidence="11" type="ORF">MBJ925_LOCUS2975</name>
    <name evidence="13" type="ORF">SMN809_LOCUS5269</name>
</gene>
<dbReference type="EMBL" id="CAJOBH010000424">
    <property type="protein sequence ID" value="CAF3790709.1"/>
    <property type="molecule type" value="Genomic_DNA"/>
</dbReference>
<dbReference type="EMBL" id="CAJOBJ010002174">
    <property type="protein sequence ID" value="CAF3914312.1"/>
    <property type="molecule type" value="Genomic_DNA"/>
</dbReference>
<keyword evidence="2" id="KW-0808">Transferase</keyword>
<evidence type="ECO:0000256" key="4">
    <source>
        <dbReference type="ARBA" id="ARBA00022777"/>
    </source>
</evidence>
<dbReference type="InterPro" id="IPR008271">
    <property type="entry name" value="Ser/Thr_kinase_AS"/>
</dbReference>
<evidence type="ECO:0000313" key="10">
    <source>
        <dbReference type="EMBL" id="CAF1630553.1"/>
    </source>
</evidence>
<dbReference type="InterPro" id="IPR050117">
    <property type="entry name" value="MAPK"/>
</dbReference>
<dbReference type="AlphaFoldDB" id="A0A816D6J3"/>
<sequence length="442" mass="50523">MPRDNNGHLYDDVHADIRYDTSRRPHGANPIITTATVTVAAAAPPTTTTRIIDGHTFDLVGRYSMPKTIGSGAFGHVISAWDNLLQRKVAIKKIRLPPINTEEAMLFYSRSLREICILPPLKHDNIVQVLDCYTSALCAEQMSELYLVTNLMRLDLHQLIKTNKQRPSDMRIISGSHITHFLYQIFRALKFIHSAKVMHRDLKPSNIFVDLDGHLRIGDFGLARVPEDNCDTPMTSYVCTRWYRAPELMLLNGIYTSSMDMWSVGCILAELIYGQPLYPGRHHLDQLRLIIEHRCGSLGFSYHQQKISYPTITEKSLNLLRRTLGKCSNEYPVVFSPLDSHVFVPGVDKHAFELLEQLLRMDPSERITADDGLRSCLFDNYRKEASGEPSSEEAFQLDLSPYNLQEIRSMLFQKARLIHQQMQDKALFLNEKKLAVEEMDCC</sequence>
<comment type="caution">
    <text evidence="10">The sequence shown here is derived from an EMBL/GenBank/DDBJ whole genome shotgun (WGS) entry which is preliminary data.</text>
</comment>